<organism evidence="16 17">
    <name type="scientific">Marasmius oreades</name>
    <name type="common">fairy-ring Marasmius</name>
    <dbReference type="NCBI Taxonomy" id="181124"/>
    <lineage>
        <taxon>Eukaryota</taxon>
        <taxon>Fungi</taxon>
        <taxon>Dikarya</taxon>
        <taxon>Basidiomycota</taxon>
        <taxon>Agaricomycotina</taxon>
        <taxon>Agaricomycetes</taxon>
        <taxon>Agaricomycetidae</taxon>
        <taxon>Agaricales</taxon>
        <taxon>Marasmiineae</taxon>
        <taxon>Marasmiaceae</taxon>
        <taxon>Marasmius</taxon>
    </lineage>
</organism>
<evidence type="ECO:0000256" key="13">
    <source>
        <dbReference type="PIRSR" id="PIRSR602403-1"/>
    </source>
</evidence>
<evidence type="ECO:0000256" key="11">
    <source>
        <dbReference type="ARBA" id="ARBA00023033"/>
    </source>
</evidence>
<dbReference type="PRINTS" id="PR00465">
    <property type="entry name" value="EP450IV"/>
</dbReference>
<gene>
    <name evidence="16" type="ORF">E1B28_009892</name>
</gene>
<name>A0A9P7RXG3_9AGAR</name>
<dbReference type="GO" id="GO:0020037">
    <property type="term" value="F:heme binding"/>
    <property type="evidence" value="ECO:0007669"/>
    <property type="project" value="InterPro"/>
</dbReference>
<dbReference type="GO" id="GO:0005506">
    <property type="term" value="F:iron ion binding"/>
    <property type="evidence" value="ECO:0007669"/>
    <property type="project" value="InterPro"/>
</dbReference>
<keyword evidence="12 15" id="KW-0472">Membrane</keyword>
<evidence type="ECO:0008006" key="18">
    <source>
        <dbReference type="Google" id="ProtNLM"/>
    </source>
</evidence>
<feature type="binding site" description="axial binding residue" evidence="13">
    <location>
        <position position="457"/>
    </location>
    <ligand>
        <name>heme</name>
        <dbReference type="ChEBI" id="CHEBI:30413"/>
    </ligand>
    <ligandPart>
        <name>Fe</name>
        <dbReference type="ChEBI" id="CHEBI:18248"/>
    </ligandPart>
</feature>
<dbReference type="PANTHER" id="PTHR24305">
    <property type="entry name" value="CYTOCHROME P450"/>
    <property type="match status" value="1"/>
</dbReference>
<keyword evidence="5 13" id="KW-0349">Heme</keyword>
<evidence type="ECO:0000256" key="5">
    <source>
        <dbReference type="ARBA" id="ARBA00022617"/>
    </source>
</evidence>
<dbReference type="InterPro" id="IPR017972">
    <property type="entry name" value="Cyt_P450_CS"/>
</dbReference>
<dbReference type="InterPro" id="IPR001128">
    <property type="entry name" value="Cyt_P450"/>
</dbReference>
<comment type="pathway">
    <text evidence="3">Secondary metabolite biosynthesis; terpenoid biosynthesis.</text>
</comment>
<evidence type="ECO:0000256" key="4">
    <source>
        <dbReference type="ARBA" id="ARBA00010617"/>
    </source>
</evidence>
<dbReference type="SUPFAM" id="SSF48264">
    <property type="entry name" value="Cytochrome P450"/>
    <property type="match status" value="1"/>
</dbReference>
<evidence type="ECO:0000256" key="3">
    <source>
        <dbReference type="ARBA" id="ARBA00004721"/>
    </source>
</evidence>
<evidence type="ECO:0000313" key="16">
    <source>
        <dbReference type="EMBL" id="KAG7090808.1"/>
    </source>
</evidence>
<dbReference type="GO" id="GO:0016020">
    <property type="term" value="C:membrane"/>
    <property type="evidence" value="ECO:0007669"/>
    <property type="project" value="UniProtKB-SubCell"/>
</dbReference>
<dbReference type="RefSeq" id="XP_043007278.1">
    <property type="nucleotide sequence ID" value="XM_043154820.1"/>
</dbReference>
<keyword evidence="7 13" id="KW-0479">Metal-binding</keyword>
<dbReference type="Proteomes" id="UP001049176">
    <property type="component" value="Chromosome 6"/>
</dbReference>
<evidence type="ECO:0000256" key="6">
    <source>
        <dbReference type="ARBA" id="ARBA00022692"/>
    </source>
</evidence>
<dbReference type="EMBL" id="CM032186">
    <property type="protein sequence ID" value="KAG7090808.1"/>
    <property type="molecule type" value="Genomic_DNA"/>
</dbReference>
<dbReference type="InterPro" id="IPR002403">
    <property type="entry name" value="Cyt_P450_E_grp-IV"/>
</dbReference>
<feature type="transmembrane region" description="Helical" evidence="15">
    <location>
        <begin position="6"/>
        <end position="25"/>
    </location>
</feature>
<keyword evidence="11 14" id="KW-0503">Monooxygenase</keyword>
<evidence type="ECO:0000256" key="14">
    <source>
        <dbReference type="RuleBase" id="RU000461"/>
    </source>
</evidence>
<reference evidence="16" key="1">
    <citation type="journal article" date="2021" name="Genome Biol. Evol.">
        <title>The assembled and annotated genome of the fairy-ring fungus Marasmius oreades.</title>
        <authorList>
            <person name="Hiltunen M."/>
            <person name="Ament-Velasquez S.L."/>
            <person name="Johannesson H."/>
        </authorList>
    </citation>
    <scope>NUCLEOTIDE SEQUENCE</scope>
    <source>
        <strain evidence="16">03SP1</strain>
    </source>
</reference>
<keyword evidence="6 15" id="KW-0812">Transmembrane</keyword>
<dbReference type="InterPro" id="IPR036396">
    <property type="entry name" value="Cyt_P450_sf"/>
</dbReference>
<protein>
    <recommendedName>
        <fullName evidence="18">Cytochrome P450</fullName>
    </recommendedName>
</protein>
<keyword evidence="8 15" id="KW-1133">Transmembrane helix</keyword>
<proteinExistence type="inferred from homology"/>
<accession>A0A9P7RXG3</accession>
<dbReference type="GO" id="GO:0016705">
    <property type="term" value="F:oxidoreductase activity, acting on paired donors, with incorporation or reduction of molecular oxygen"/>
    <property type="evidence" value="ECO:0007669"/>
    <property type="project" value="InterPro"/>
</dbReference>
<dbReference type="AlphaFoldDB" id="A0A9P7RXG3"/>
<dbReference type="GO" id="GO:0004497">
    <property type="term" value="F:monooxygenase activity"/>
    <property type="evidence" value="ECO:0007669"/>
    <property type="project" value="UniProtKB-KW"/>
</dbReference>
<dbReference type="OrthoDB" id="1470350at2759"/>
<keyword evidence="10 13" id="KW-0408">Iron</keyword>
<dbReference type="Gene3D" id="1.10.630.10">
    <property type="entry name" value="Cytochrome P450"/>
    <property type="match status" value="1"/>
</dbReference>
<evidence type="ECO:0000256" key="1">
    <source>
        <dbReference type="ARBA" id="ARBA00001971"/>
    </source>
</evidence>
<keyword evidence="17" id="KW-1185">Reference proteome</keyword>
<dbReference type="PROSITE" id="PS00086">
    <property type="entry name" value="CYTOCHROME_P450"/>
    <property type="match status" value="1"/>
</dbReference>
<comment type="similarity">
    <text evidence="4 14">Belongs to the cytochrome P450 family.</text>
</comment>
<dbReference type="InterPro" id="IPR050121">
    <property type="entry name" value="Cytochrome_P450_monoxygenase"/>
</dbReference>
<comment type="subcellular location">
    <subcellularLocation>
        <location evidence="2">Membrane</location>
    </subcellularLocation>
</comment>
<evidence type="ECO:0000256" key="8">
    <source>
        <dbReference type="ARBA" id="ARBA00022989"/>
    </source>
</evidence>
<sequence length="515" mass="57888">MVYISSYLLLVAAFFIGIHLTRSLLHYFSVKRSLRSIPGPNPSSILWGEEWALYHTAPGSQYVKWHREYGKIVKFRGALGHQALSIIDPRAITYILGEGAYNFPKPDGVRAWFKATLGEGILWTEGKELHERQRRLLAPAMSKQSVRNLTPLFYETSSRMAASWCKLVENSNTDQAEVEITSWAGRFALDTIIIAAFSCDFGFLSGHHQSLLAAIDGLTNNENKLSSFYMRALFWVFPDIISIGTKGEMIRLTKHELGKIASTMWRDAKIAGDIDRKDLMSLMLRAISDSGDNISEEETVAQMRTVISAGYETISALIAWVLYELAIHSEIQTHLRKEIVTSGKSELSMDELNCLPFLDGVIKETLRLHPPIIENHHQAAETINLPISEPLTGSTEPQIIIPKGTIIAIPVNVIQTDPSVYGDDAHLFRPERWLERQKEGIRHGREIFAFSEGPRACIGKTFALTELKVLVTTLLRQFQFSLSCTHDIEAFQSFVIRPRVRGEGPSSLPLVIQKI</sequence>
<evidence type="ECO:0000256" key="12">
    <source>
        <dbReference type="ARBA" id="ARBA00023136"/>
    </source>
</evidence>
<dbReference type="PRINTS" id="PR00385">
    <property type="entry name" value="P450"/>
</dbReference>
<evidence type="ECO:0000256" key="7">
    <source>
        <dbReference type="ARBA" id="ARBA00022723"/>
    </source>
</evidence>
<evidence type="ECO:0000256" key="10">
    <source>
        <dbReference type="ARBA" id="ARBA00023004"/>
    </source>
</evidence>
<evidence type="ECO:0000256" key="15">
    <source>
        <dbReference type="SAM" id="Phobius"/>
    </source>
</evidence>
<dbReference type="PANTHER" id="PTHR24305:SF166">
    <property type="entry name" value="CYTOCHROME P450 12A4, MITOCHONDRIAL-RELATED"/>
    <property type="match status" value="1"/>
</dbReference>
<dbReference type="Pfam" id="PF00067">
    <property type="entry name" value="p450"/>
    <property type="match status" value="1"/>
</dbReference>
<comment type="caution">
    <text evidence="16">The sequence shown here is derived from an EMBL/GenBank/DDBJ whole genome shotgun (WGS) entry which is preliminary data.</text>
</comment>
<dbReference type="KEGG" id="more:E1B28_009892"/>
<dbReference type="GeneID" id="66078968"/>
<evidence type="ECO:0000313" key="17">
    <source>
        <dbReference type="Proteomes" id="UP001049176"/>
    </source>
</evidence>
<evidence type="ECO:0000256" key="2">
    <source>
        <dbReference type="ARBA" id="ARBA00004370"/>
    </source>
</evidence>
<comment type="cofactor">
    <cofactor evidence="1 13">
        <name>heme</name>
        <dbReference type="ChEBI" id="CHEBI:30413"/>
    </cofactor>
</comment>
<keyword evidence="9 14" id="KW-0560">Oxidoreductase</keyword>
<evidence type="ECO:0000256" key="9">
    <source>
        <dbReference type="ARBA" id="ARBA00023002"/>
    </source>
</evidence>